<protein>
    <submittedName>
        <fullName evidence="1">5869_t:CDS:1</fullName>
    </submittedName>
</protein>
<sequence>KYQLCTEKETYLILNKGCTTSLRSYITNAHYINIAEAISFGNFPVVPQSSENILRQVLVKWITTNSFPFTTVKSKSFQELVDIIKKLDDNVTILSTRTVKRDLLGKS</sequence>
<evidence type="ECO:0000313" key="2">
    <source>
        <dbReference type="Proteomes" id="UP000789920"/>
    </source>
</evidence>
<proteinExistence type="predicted"/>
<gene>
    <name evidence="1" type="ORF">RPERSI_LOCUS14638</name>
</gene>
<comment type="caution">
    <text evidence="1">The sequence shown here is derived from an EMBL/GenBank/DDBJ whole genome shotgun (WGS) entry which is preliminary data.</text>
</comment>
<organism evidence="1 2">
    <name type="scientific">Racocetra persica</name>
    <dbReference type="NCBI Taxonomy" id="160502"/>
    <lineage>
        <taxon>Eukaryota</taxon>
        <taxon>Fungi</taxon>
        <taxon>Fungi incertae sedis</taxon>
        <taxon>Mucoromycota</taxon>
        <taxon>Glomeromycotina</taxon>
        <taxon>Glomeromycetes</taxon>
        <taxon>Diversisporales</taxon>
        <taxon>Gigasporaceae</taxon>
        <taxon>Racocetra</taxon>
    </lineage>
</organism>
<dbReference type="EMBL" id="CAJVQC010034077">
    <property type="protein sequence ID" value="CAG8755549.1"/>
    <property type="molecule type" value="Genomic_DNA"/>
</dbReference>
<dbReference type="Proteomes" id="UP000789920">
    <property type="component" value="Unassembled WGS sequence"/>
</dbReference>
<feature type="non-terminal residue" evidence="1">
    <location>
        <position position="1"/>
    </location>
</feature>
<keyword evidence="2" id="KW-1185">Reference proteome</keyword>
<evidence type="ECO:0000313" key="1">
    <source>
        <dbReference type="EMBL" id="CAG8755549.1"/>
    </source>
</evidence>
<name>A0ACA9QJH8_9GLOM</name>
<accession>A0ACA9QJH8</accession>
<reference evidence="1" key="1">
    <citation type="submission" date="2021-06" db="EMBL/GenBank/DDBJ databases">
        <authorList>
            <person name="Kallberg Y."/>
            <person name="Tangrot J."/>
            <person name="Rosling A."/>
        </authorList>
    </citation>
    <scope>NUCLEOTIDE SEQUENCE</scope>
    <source>
        <strain evidence="1">MA461A</strain>
    </source>
</reference>